<name>A0A1I8FBM0_9PLAT</name>
<reference evidence="3" key="1">
    <citation type="submission" date="2016-11" db="UniProtKB">
        <authorList>
            <consortium name="WormBaseParasite"/>
        </authorList>
    </citation>
    <scope>IDENTIFICATION</scope>
</reference>
<keyword evidence="2" id="KW-1185">Reference proteome</keyword>
<dbReference type="AlphaFoldDB" id="A0A1I8FBM0"/>
<dbReference type="WBParaSite" id="maker-unitig_28157-snap-gene-0.1-mRNA-1">
    <property type="protein sequence ID" value="maker-unitig_28157-snap-gene-0.1-mRNA-1"/>
    <property type="gene ID" value="maker-unitig_28157-snap-gene-0.1"/>
</dbReference>
<organism evidence="2 3">
    <name type="scientific">Macrostomum lignano</name>
    <dbReference type="NCBI Taxonomy" id="282301"/>
    <lineage>
        <taxon>Eukaryota</taxon>
        <taxon>Metazoa</taxon>
        <taxon>Spiralia</taxon>
        <taxon>Lophotrochozoa</taxon>
        <taxon>Platyhelminthes</taxon>
        <taxon>Rhabditophora</taxon>
        <taxon>Macrostomorpha</taxon>
        <taxon>Macrostomida</taxon>
        <taxon>Macrostomidae</taxon>
        <taxon>Macrostomum</taxon>
    </lineage>
</organism>
<accession>A0A1I8FBM0</accession>
<feature type="region of interest" description="Disordered" evidence="1">
    <location>
        <begin position="318"/>
        <end position="345"/>
    </location>
</feature>
<protein>
    <submittedName>
        <fullName evidence="3">CFAP91 domain-containing protein</fullName>
    </submittedName>
</protein>
<evidence type="ECO:0000313" key="2">
    <source>
        <dbReference type="Proteomes" id="UP000095280"/>
    </source>
</evidence>
<sequence>LNGAPANVPRNRIGREDSGISNESLTSHNTFLKRAHHQGYSMSQPETRFGVAAAAAAAAHRSRAVQPPHGDVIHQRGPVADINETPNFCAAADSAVAARTVCLVIDSRPTDEDGGRRKPDLRPRHVSVQTRRQMLAHSLAMLGHETRAKQKDLDRRAEVQTRTADFRQPGVRIIRSRDQPNCWTICRRKTPSWTEKEDELARLQRLLRRTLLEELGRSRQDIAQIRAKADEPFALRKLCSAAHAEKEAKRAQREALAMRESSSQELQASTNAKLMTYGDAYHASKKELPANYSPPGLEDKIAVTRRRHDALLGQETRRATAPEAGQQPAHALQHSRSLKPVLLRQRRTRAATSRWESLIQQTTQNDPKLADCVIEADSAAAAAAAH</sequence>
<feature type="region of interest" description="Disordered" evidence="1">
    <location>
        <begin position="1"/>
        <end position="23"/>
    </location>
</feature>
<dbReference type="Proteomes" id="UP000095280">
    <property type="component" value="Unplaced"/>
</dbReference>
<evidence type="ECO:0000313" key="3">
    <source>
        <dbReference type="WBParaSite" id="maker-unitig_28157-snap-gene-0.1-mRNA-1"/>
    </source>
</evidence>
<evidence type="ECO:0000256" key="1">
    <source>
        <dbReference type="SAM" id="MobiDB-lite"/>
    </source>
</evidence>
<proteinExistence type="predicted"/>